<dbReference type="AlphaFoldDB" id="A0A1Z5JGX8"/>
<dbReference type="Pfam" id="PF02536">
    <property type="entry name" value="mTERF"/>
    <property type="match status" value="1"/>
</dbReference>
<dbReference type="GO" id="GO:0003676">
    <property type="term" value="F:nucleic acid binding"/>
    <property type="evidence" value="ECO:0007669"/>
    <property type="project" value="InterPro"/>
</dbReference>
<comment type="caution">
    <text evidence="4">The sequence shown here is derived from an EMBL/GenBank/DDBJ whole genome shotgun (WGS) entry which is preliminary data.</text>
</comment>
<dbReference type="PANTHER" id="PTHR13068:SF151">
    <property type="entry name" value="TRANSCRIPTION TERMINATION FACTOR MTERF9, CHLOROPLASTIC"/>
    <property type="match status" value="1"/>
</dbReference>
<evidence type="ECO:0000256" key="3">
    <source>
        <dbReference type="SAM" id="MobiDB-lite"/>
    </source>
</evidence>
<evidence type="ECO:0000256" key="2">
    <source>
        <dbReference type="ARBA" id="ARBA00022946"/>
    </source>
</evidence>
<evidence type="ECO:0000313" key="5">
    <source>
        <dbReference type="Proteomes" id="UP000198406"/>
    </source>
</evidence>
<dbReference type="OrthoDB" id="637682at2759"/>
<dbReference type="InterPro" id="IPR038538">
    <property type="entry name" value="MTERF_sf"/>
</dbReference>
<dbReference type="PANTHER" id="PTHR13068">
    <property type="entry name" value="CGI-12 PROTEIN-RELATED"/>
    <property type="match status" value="1"/>
</dbReference>
<dbReference type="Proteomes" id="UP000198406">
    <property type="component" value="Unassembled WGS sequence"/>
</dbReference>
<dbReference type="InterPro" id="IPR003690">
    <property type="entry name" value="MTERF"/>
</dbReference>
<evidence type="ECO:0000256" key="1">
    <source>
        <dbReference type="ARBA" id="ARBA00007692"/>
    </source>
</evidence>
<proteinExistence type="inferred from homology"/>
<dbReference type="SMART" id="SM00733">
    <property type="entry name" value="Mterf"/>
    <property type="match status" value="6"/>
</dbReference>
<accession>A0A1Z5JGX8</accession>
<dbReference type="EMBL" id="BDSP01000060">
    <property type="protein sequence ID" value="GAX13028.1"/>
    <property type="molecule type" value="Genomic_DNA"/>
</dbReference>
<keyword evidence="2" id="KW-0809">Transit peptide</keyword>
<name>A0A1Z5JGX8_FISSO</name>
<dbReference type="InParanoid" id="A0A1Z5JGX8"/>
<sequence length="588" mass="66010">MDTVSGETDTAGDTTSDQNWLGQFNSNRVARVLMSHADDATELEALAITAGDRVQSQALARTARRRVREFLKQRDRVWLVEGVEETNLPVDDFPVGISAAPRPLQNNFENVVDLMLEYGLSVRDIAEILIHSPGIALMQARPIQGAGEGETDAASSSEGETLQETLHRVLVDLLCGTLRLRRYEARKVLRRTPGLLTMRGSRSAMEMVALFVQLSVSAKSLARNQGNHLPVLFSRSPASVFRLIAFLASDAVRMPVESIGPLLRRPGCQELLDTVAPVPRLVTQNRLEKTALNLAENSTSFGAGIAGLSDKESSLFGDSDADPSVLSALYGRESQTRRERINRTYQKMSETAWTLRNEIGTSDLGKVIAAYPSVLLLDAKEQILPTAKYLMEDLGMWEDDLPRVLQLYPLLLGKPREEMQRVVDYLKHLGVDEESMPLIFRSFPAILTMDIETQIKPVEQFLRETVGIRNIGRFVTRLPPVLGYSVKQELQPKWEFLKAVTTDPRFEVSRFPAYFSYPLDRVIRSRFMYLVRIKRIPVALLPRLDNVLRHGDRDFATKIARDRDDGAAFLEFAKPSQKEKNMQSGNKE</sequence>
<keyword evidence="5" id="KW-1185">Reference proteome</keyword>
<feature type="region of interest" description="Disordered" evidence="3">
    <location>
        <begin position="1"/>
        <end position="20"/>
    </location>
</feature>
<evidence type="ECO:0000313" key="4">
    <source>
        <dbReference type="EMBL" id="GAX13028.1"/>
    </source>
</evidence>
<comment type="similarity">
    <text evidence="1">Belongs to the mTERF family.</text>
</comment>
<organism evidence="4 5">
    <name type="scientific">Fistulifera solaris</name>
    <name type="common">Oleaginous diatom</name>
    <dbReference type="NCBI Taxonomy" id="1519565"/>
    <lineage>
        <taxon>Eukaryota</taxon>
        <taxon>Sar</taxon>
        <taxon>Stramenopiles</taxon>
        <taxon>Ochrophyta</taxon>
        <taxon>Bacillariophyta</taxon>
        <taxon>Bacillariophyceae</taxon>
        <taxon>Bacillariophycidae</taxon>
        <taxon>Naviculales</taxon>
        <taxon>Naviculaceae</taxon>
        <taxon>Fistulifera</taxon>
    </lineage>
</organism>
<reference evidence="4 5" key="1">
    <citation type="journal article" date="2015" name="Plant Cell">
        <title>Oil accumulation by the oleaginous diatom Fistulifera solaris as revealed by the genome and transcriptome.</title>
        <authorList>
            <person name="Tanaka T."/>
            <person name="Maeda Y."/>
            <person name="Veluchamy A."/>
            <person name="Tanaka M."/>
            <person name="Abida H."/>
            <person name="Marechal E."/>
            <person name="Bowler C."/>
            <person name="Muto M."/>
            <person name="Sunaga Y."/>
            <person name="Tanaka M."/>
            <person name="Yoshino T."/>
            <person name="Taniguchi T."/>
            <person name="Fukuda Y."/>
            <person name="Nemoto M."/>
            <person name="Matsumoto M."/>
            <person name="Wong P.S."/>
            <person name="Aburatani S."/>
            <person name="Fujibuchi W."/>
        </authorList>
    </citation>
    <scope>NUCLEOTIDE SEQUENCE [LARGE SCALE GENOMIC DNA]</scope>
    <source>
        <strain evidence="4 5">JPCC DA0580</strain>
    </source>
</reference>
<gene>
    <name evidence="4" type="ORF">FisN_2Hh511</name>
</gene>
<dbReference type="Gene3D" id="1.25.70.10">
    <property type="entry name" value="Transcription termination factor 3, mitochondrial"/>
    <property type="match status" value="2"/>
</dbReference>
<protein>
    <submittedName>
        <fullName evidence="4">mTERF domain-containing protein, mitochondrial</fullName>
    </submittedName>
</protein>